<protein>
    <submittedName>
        <fullName evidence="1">Adenosylcobinamide amidohydrolase</fullName>
    </submittedName>
</protein>
<reference evidence="1" key="1">
    <citation type="submission" date="2024-07" db="EMBL/GenBank/DDBJ databases">
        <title>Metagenome and Metagenome-Assembled Genomes of Archaea from a hot spring from the geothermal field of Los Azufres, Mexico.</title>
        <authorList>
            <person name="Marin-Paredes R."/>
            <person name="Martinez-Romero E."/>
            <person name="Servin-Garciduenas L.E."/>
        </authorList>
    </citation>
    <scope>NUCLEOTIDE SEQUENCE</scope>
</reference>
<evidence type="ECO:0000313" key="2">
    <source>
        <dbReference type="Proteomes" id="UP000033636"/>
    </source>
</evidence>
<comment type="caution">
    <text evidence="1">The sequence shown here is derived from an EMBL/GenBank/DDBJ whole genome shotgun (WGS) entry which is preliminary data.</text>
</comment>
<organism evidence="1 2">
    <name type="scientific">Thermoproteus sp. AZ2</name>
    <dbReference type="NCBI Taxonomy" id="1609232"/>
    <lineage>
        <taxon>Archaea</taxon>
        <taxon>Thermoproteota</taxon>
        <taxon>Thermoprotei</taxon>
        <taxon>Thermoproteales</taxon>
        <taxon>Thermoproteaceae</taxon>
        <taxon>Thermoproteus</taxon>
    </lineage>
</organism>
<proteinExistence type="predicted"/>
<dbReference type="Proteomes" id="UP000033636">
    <property type="component" value="Unassembled WGS sequence"/>
</dbReference>
<dbReference type="EMBL" id="JZWT02000002">
    <property type="protein sequence ID" value="MFB6489826.1"/>
    <property type="molecule type" value="Genomic_DNA"/>
</dbReference>
<accession>A0ACC6UZ60</accession>
<evidence type="ECO:0000313" key="1">
    <source>
        <dbReference type="EMBL" id="MFB6489826.1"/>
    </source>
</evidence>
<gene>
    <name evidence="1" type="ORF">TU35_001030</name>
</gene>
<sequence>MLTVLDLGEPLRAFGNLVYSADRVRAVLFYQVERCVEDFEGLAQRLVEGVGRGDLAVFFTAADVSRIRAARGRLADVYATIGLTNPACLRPKGDEAGCTINLAVVSKVGLSRRGLVDLFRTAAEAKAASLTSLGLCGRCEPALGTTSDAILALAPDGPSHYAGLATELGTEAAELIYWLLSRHARGL</sequence>
<name>A0ACC6UZ60_9CREN</name>